<dbReference type="GeneID" id="98054869"/>
<evidence type="ECO:0000313" key="4">
    <source>
        <dbReference type="Proteomes" id="UP000232453"/>
    </source>
</evidence>
<organism evidence="2 5">
    <name type="scientific">Pseudonocardia alni</name>
    <name type="common">Amycolata alni</name>
    <dbReference type="NCBI Taxonomy" id="33907"/>
    <lineage>
        <taxon>Bacteria</taxon>
        <taxon>Bacillati</taxon>
        <taxon>Actinomycetota</taxon>
        <taxon>Actinomycetes</taxon>
        <taxon>Pseudonocardiales</taxon>
        <taxon>Pseudonocardiaceae</taxon>
        <taxon>Pseudonocardia</taxon>
    </lineage>
</organism>
<evidence type="ECO:0000256" key="1">
    <source>
        <dbReference type="SAM" id="Phobius"/>
    </source>
</evidence>
<evidence type="ECO:0000313" key="2">
    <source>
        <dbReference type="EMBL" id="NYG04927.1"/>
    </source>
</evidence>
<comment type="caution">
    <text evidence="2">The sequence shown here is derived from an EMBL/GenBank/DDBJ whole genome shotgun (WGS) entry which is preliminary data.</text>
</comment>
<accession>A0A852W719</accession>
<evidence type="ECO:0000313" key="5">
    <source>
        <dbReference type="Proteomes" id="UP000549695"/>
    </source>
</evidence>
<feature type="transmembrane region" description="Helical" evidence="1">
    <location>
        <begin position="57"/>
        <end position="81"/>
    </location>
</feature>
<protein>
    <submittedName>
        <fullName evidence="2">Iron-regulated membrane protein</fullName>
    </submittedName>
</protein>
<keyword evidence="5" id="KW-1185">Reference proteome</keyword>
<keyword evidence="1" id="KW-0472">Membrane</keyword>
<keyword evidence="1" id="KW-0812">Transmembrane</keyword>
<name>A0A852W719_PSEA5</name>
<dbReference type="Proteomes" id="UP000549695">
    <property type="component" value="Unassembled WGS sequence"/>
</dbReference>
<reference evidence="2 5" key="1">
    <citation type="submission" date="2020-07" db="EMBL/GenBank/DDBJ databases">
        <title>Sequencing the genomes of 1000 actinobacteria strains.</title>
        <authorList>
            <person name="Klenk H.-P."/>
        </authorList>
    </citation>
    <scope>NUCLEOTIDE SEQUENCE [LARGE SCALE GENOMIC DNA]</scope>
    <source>
        <strain evidence="3 4">DSM 44104</strain>
        <strain evidence="2 5">DSM 44749</strain>
    </source>
</reference>
<dbReference type="AlphaFoldDB" id="A0A852W719"/>
<sequence>MPHTAAEADRLARQAAFLGALAAIGALLLAVLGWAGGAVAMWMGVTARRRGAGRTAVVAIALGALGLVAGVGNALLGAYLFR</sequence>
<dbReference type="Proteomes" id="UP000232453">
    <property type="component" value="Unassembled WGS sequence"/>
</dbReference>
<proteinExistence type="predicted"/>
<dbReference type="EMBL" id="PHUJ01000003">
    <property type="protein sequence ID" value="PKB28836.1"/>
    <property type="molecule type" value="Genomic_DNA"/>
</dbReference>
<accession>A0AA44ZMF7</accession>
<feature type="transmembrane region" description="Helical" evidence="1">
    <location>
        <begin position="20"/>
        <end position="45"/>
    </location>
</feature>
<evidence type="ECO:0000313" key="3">
    <source>
        <dbReference type="EMBL" id="PKB28836.1"/>
    </source>
</evidence>
<dbReference type="RefSeq" id="WP_073574538.1">
    <property type="nucleotide sequence ID" value="NZ_BAAAJZ010000011.1"/>
</dbReference>
<keyword evidence="1" id="KW-1133">Transmembrane helix</keyword>
<dbReference type="EMBL" id="JACCCZ010000001">
    <property type="protein sequence ID" value="NYG04927.1"/>
    <property type="molecule type" value="Genomic_DNA"/>
</dbReference>
<gene>
    <name evidence="3" type="ORF">ATL51_0461</name>
    <name evidence="2" type="ORF">HDA37_005212</name>
</gene>